<organism evidence="2 3">
    <name type="scientific">Prunus armeniaca</name>
    <name type="common">Apricot</name>
    <name type="synonym">Armeniaca vulgaris</name>
    <dbReference type="NCBI Taxonomy" id="36596"/>
    <lineage>
        <taxon>Eukaryota</taxon>
        <taxon>Viridiplantae</taxon>
        <taxon>Streptophyta</taxon>
        <taxon>Embryophyta</taxon>
        <taxon>Tracheophyta</taxon>
        <taxon>Spermatophyta</taxon>
        <taxon>Magnoliopsida</taxon>
        <taxon>eudicotyledons</taxon>
        <taxon>Gunneridae</taxon>
        <taxon>Pentapetalae</taxon>
        <taxon>rosids</taxon>
        <taxon>fabids</taxon>
        <taxon>Rosales</taxon>
        <taxon>Rosaceae</taxon>
        <taxon>Amygdaloideae</taxon>
        <taxon>Amygdaleae</taxon>
        <taxon>Prunus</taxon>
    </lineage>
</organism>
<gene>
    <name evidence="2" type="ORF">CURHAP_LOCUS36132</name>
</gene>
<proteinExistence type="predicted"/>
<dbReference type="EMBL" id="CAEKDK010000006">
    <property type="protein sequence ID" value="CAB4282584.1"/>
    <property type="molecule type" value="Genomic_DNA"/>
</dbReference>
<dbReference type="Proteomes" id="UP000507222">
    <property type="component" value="Unassembled WGS sequence"/>
</dbReference>
<keyword evidence="1" id="KW-0732">Signal</keyword>
<feature type="signal peptide" evidence="1">
    <location>
        <begin position="1"/>
        <end position="18"/>
    </location>
</feature>
<evidence type="ECO:0000313" key="3">
    <source>
        <dbReference type="Proteomes" id="UP000507222"/>
    </source>
</evidence>
<evidence type="ECO:0008006" key="4">
    <source>
        <dbReference type="Google" id="ProtNLM"/>
    </source>
</evidence>
<reference evidence="2 3" key="1">
    <citation type="submission" date="2020-05" db="EMBL/GenBank/DDBJ databases">
        <authorList>
            <person name="Campoy J."/>
            <person name="Schneeberger K."/>
            <person name="Spophaly S."/>
        </authorList>
    </citation>
    <scope>NUCLEOTIDE SEQUENCE [LARGE SCALE GENOMIC DNA]</scope>
    <source>
        <strain evidence="2">PruArmRojPasFocal</strain>
    </source>
</reference>
<feature type="chain" id="PRO_5026865408" description="Ubiquitin-like domain-containing protein" evidence="1">
    <location>
        <begin position="19"/>
        <end position="55"/>
    </location>
</feature>
<name>A0A6J5V4J7_PRUAR</name>
<evidence type="ECO:0000256" key="1">
    <source>
        <dbReference type="SAM" id="SignalP"/>
    </source>
</evidence>
<dbReference type="AlphaFoldDB" id="A0A6J5V4J7"/>
<protein>
    <recommendedName>
        <fullName evidence="4">Ubiquitin-like domain-containing protein</fullName>
    </recommendedName>
</protein>
<sequence>MHTIRVAALQMQILLLLQKQQPPCEMEGRDMRNSEELSALGVKDEDLILIVCNAA</sequence>
<evidence type="ECO:0000313" key="2">
    <source>
        <dbReference type="EMBL" id="CAB4282584.1"/>
    </source>
</evidence>
<accession>A0A6J5V4J7</accession>